<dbReference type="InterPro" id="IPR039355">
    <property type="entry name" value="Transcription_factor_GATA"/>
</dbReference>
<comment type="subcellular location">
    <subcellularLocation>
        <location evidence="1">Nucleus</location>
    </subcellularLocation>
</comment>
<accession>T1GYC9</accession>
<keyword evidence="6" id="KW-0238">DNA-binding</keyword>
<dbReference type="InterPro" id="IPR013088">
    <property type="entry name" value="Znf_NHR/GATA"/>
</dbReference>
<feature type="domain" description="GATA-type" evidence="11">
    <location>
        <begin position="89"/>
        <end position="142"/>
    </location>
</feature>
<dbReference type="GO" id="GO:0008270">
    <property type="term" value="F:zinc ion binding"/>
    <property type="evidence" value="ECO:0007669"/>
    <property type="project" value="UniProtKB-KW"/>
</dbReference>
<dbReference type="EMBL" id="CAQQ02388288">
    <property type="status" value="NOT_ANNOTATED_CDS"/>
    <property type="molecule type" value="Genomic_DNA"/>
</dbReference>
<keyword evidence="4" id="KW-0862">Zinc</keyword>
<proteinExistence type="predicted"/>
<organism evidence="12 13">
    <name type="scientific">Megaselia scalaris</name>
    <name type="common">Humpbacked fly</name>
    <name type="synonym">Phora scalaris</name>
    <dbReference type="NCBI Taxonomy" id="36166"/>
    <lineage>
        <taxon>Eukaryota</taxon>
        <taxon>Metazoa</taxon>
        <taxon>Ecdysozoa</taxon>
        <taxon>Arthropoda</taxon>
        <taxon>Hexapoda</taxon>
        <taxon>Insecta</taxon>
        <taxon>Pterygota</taxon>
        <taxon>Neoptera</taxon>
        <taxon>Endopterygota</taxon>
        <taxon>Diptera</taxon>
        <taxon>Brachycera</taxon>
        <taxon>Muscomorpha</taxon>
        <taxon>Platypezoidea</taxon>
        <taxon>Phoridae</taxon>
        <taxon>Megaseliini</taxon>
        <taxon>Megaselia</taxon>
    </lineage>
</organism>
<dbReference type="SMART" id="SM00401">
    <property type="entry name" value="ZnF_GATA"/>
    <property type="match status" value="1"/>
</dbReference>
<evidence type="ECO:0000256" key="5">
    <source>
        <dbReference type="ARBA" id="ARBA00023015"/>
    </source>
</evidence>
<dbReference type="SUPFAM" id="SSF57716">
    <property type="entry name" value="Glucocorticoid receptor-like (DNA-binding domain)"/>
    <property type="match status" value="1"/>
</dbReference>
<dbReference type="EnsemblMetazoa" id="MESCA008854-RA">
    <property type="protein sequence ID" value="MESCA008854-PA"/>
    <property type="gene ID" value="MESCA008854"/>
</dbReference>
<keyword evidence="8" id="KW-0539">Nucleus</keyword>
<dbReference type="PROSITE" id="PS50114">
    <property type="entry name" value="GATA_ZN_FINGER_2"/>
    <property type="match status" value="1"/>
</dbReference>
<reference evidence="13" key="1">
    <citation type="submission" date="2013-02" db="EMBL/GenBank/DDBJ databases">
        <authorList>
            <person name="Hughes D."/>
        </authorList>
    </citation>
    <scope>NUCLEOTIDE SEQUENCE</scope>
    <source>
        <strain>Durham</strain>
        <strain evidence="13">NC isolate 2 -- Noor lab</strain>
    </source>
</reference>
<dbReference type="GO" id="GO:0005634">
    <property type="term" value="C:nucleus"/>
    <property type="evidence" value="ECO:0007669"/>
    <property type="project" value="UniProtKB-SubCell"/>
</dbReference>
<dbReference type="AlphaFoldDB" id="T1GYC9"/>
<evidence type="ECO:0000256" key="1">
    <source>
        <dbReference type="ARBA" id="ARBA00004123"/>
    </source>
</evidence>
<name>T1GYC9_MEGSC</name>
<feature type="compositionally biased region" description="Polar residues" evidence="10">
    <location>
        <begin position="266"/>
        <end position="285"/>
    </location>
</feature>
<feature type="region of interest" description="Disordered" evidence="10">
    <location>
        <begin position="135"/>
        <end position="162"/>
    </location>
</feature>
<dbReference type="Pfam" id="PF00320">
    <property type="entry name" value="GATA"/>
    <property type="match status" value="1"/>
</dbReference>
<keyword evidence="13" id="KW-1185">Reference proteome</keyword>
<dbReference type="HOGENOM" id="CLU_978527_0_0_1"/>
<dbReference type="InterPro" id="IPR000679">
    <property type="entry name" value="Znf_GATA"/>
</dbReference>
<evidence type="ECO:0000256" key="9">
    <source>
        <dbReference type="PROSITE-ProRule" id="PRU00094"/>
    </source>
</evidence>
<feature type="region of interest" description="Disordered" evidence="10">
    <location>
        <begin position="211"/>
        <end position="285"/>
    </location>
</feature>
<evidence type="ECO:0000256" key="3">
    <source>
        <dbReference type="ARBA" id="ARBA00022771"/>
    </source>
</evidence>
<dbReference type="CDD" id="cd00202">
    <property type="entry name" value="ZnF_GATA"/>
    <property type="match status" value="1"/>
</dbReference>
<dbReference type="PANTHER" id="PTHR10071:SF281">
    <property type="entry name" value="BOX A-BINDING FACTOR-RELATED"/>
    <property type="match status" value="1"/>
</dbReference>
<feature type="compositionally biased region" description="Polar residues" evidence="10">
    <location>
        <begin position="211"/>
        <end position="254"/>
    </location>
</feature>
<protein>
    <recommendedName>
        <fullName evidence="11">GATA-type domain-containing protein</fullName>
    </recommendedName>
</protein>
<dbReference type="PANTHER" id="PTHR10071">
    <property type="entry name" value="TRANSCRIPTION FACTOR GATA FAMILY MEMBER"/>
    <property type="match status" value="1"/>
</dbReference>
<dbReference type="PROSITE" id="PS00344">
    <property type="entry name" value="GATA_ZN_FINGER_1"/>
    <property type="match status" value="1"/>
</dbReference>
<keyword evidence="5" id="KW-0805">Transcription regulation</keyword>
<dbReference type="GO" id="GO:0045944">
    <property type="term" value="P:positive regulation of transcription by RNA polymerase II"/>
    <property type="evidence" value="ECO:0007669"/>
    <property type="project" value="TreeGrafter"/>
</dbReference>
<evidence type="ECO:0000256" key="4">
    <source>
        <dbReference type="ARBA" id="ARBA00022833"/>
    </source>
</evidence>
<dbReference type="GO" id="GO:0000981">
    <property type="term" value="F:DNA-binding transcription factor activity, RNA polymerase II-specific"/>
    <property type="evidence" value="ECO:0007669"/>
    <property type="project" value="TreeGrafter"/>
</dbReference>
<evidence type="ECO:0000256" key="6">
    <source>
        <dbReference type="ARBA" id="ARBA00023125"/>
    </source>
</evidence>
<evidence type="ECO:0000256" key="8">
    <source>
        <dbReference type="ARBA" id="ARBA00023242"/>
    </source>
</evidence>
<evidence type="ECO:0000313" key="12">
    <source>
        <dbReference type="EnsemblMetazoa" id="MESCA008854-PA"/>
    </source>
</evidence>
<dbReference type="GO" id="GO:0000122">
    <property type="term" value="P:negative regulation of transcription by RNA polymerase II"/>
    <property type="evidence" value="ECO:0007669"/>
    <property type="project" value="TreeGrafter"/>
</dbReference>
<dbReference type="STRING" id="36166.T1GYC9"/>
<evidence type="ECO:0000256" key="2">
    <source>
        <dbReference type="ARBA" id="ARBA00022723"/>
    </source>
</evidence>
<evidence type="ECO:0000256" key="10">
    <source>
        <dbReference type="SAM" id="MobiDB-lite"/>
    </source>
</evidence>
<keyword evidence="3 9" id="KW-0863">Zinc-finger</keyword>
<dbReference type="Proteomes" id="UP000015102">
    <property type="component" value="Unassembled WGS sequence"/>
</dbReference>
<dbReference type="PRINTS" id="PR00619">
    <property type="entry name" value="GATAZNFINGER"/>
</dbReference>
<dbReference type="Gene3D" id="3.30.50.10">
    <property type="entry name" value="Erythroid Transcription Factor GATA-1, subunit A"/>
    <property type="match status" value="1"/>
</dbReference>
<dbReference type="FunFam" id="3.30.50.10:FF:000032">
    <property type="entry name" value="Transcription factor GATA-3"/>
    <property type="match status" value="1"/>
</dbReference>
<sequence length="285" mass="31140">FQSYPGNTVTTDEYTPSSTVWTNGTYEPQSLSLVTESKCQWCNKPMIRLSDTNDFFCPQCNNGALTKMVNQPHRVTRQAKPKPNTQANRRTGVSCNNCGTTTTTLWRRNNDGQPVCNACGLYYKLHNQHRPLTMKKEGIQKRKRKPKSASGGMSIRPNQLPSIPGAHFSSAIYASSVNHPMEVPVSTSVHSISSHNDINGLNLGRGQMIQVPNSTGSSNDHPTSYALSDQNMSSSHSPHLPPTNLSRQISQQIQPIDGSRSGGNNGEITTSVITSTGIPERSSNN</sequence>
<keyword evidence="7" id="KW-0804">Transcription</keyword>
<keyword evidence="2" id="KW-0479">Metal-binding</keyword>
<dbReference type="OMA" id="TESKCQW"/>
<evidence type="ECO:0000259" key="11">
    <source>
        <dbReference type="PROSITE" id="PS50114"/>
    </source>
</evidence>
<evidence type="ECO:0000256" key="7">
    <source>
        <dbReference type="ARBA" id="ARBA00023163"/>
    </source>
</evidence>
<evidence type="ECO:0000313" key="13">
    <source>
        <dbReference type="Proteomes" id="UP000015102"/>
    </source>
</evidence>
<dbReference type="GO" id="GO:0000978">
    <property type="term" value="F:RNA polymerase II cis-regulatory region sequence-specific DNA binding"/>
    <property type="evidence" value="ECO:0007669"/>
    <property type="project" value="TreeGrafter"/>
</dbReference>
<reference evidence="12" key="2">
    <citation type="submission" date="2015-06" db="UniProtKB">
        <authorList>
            <consortium name="EnsemblMetazoa"/>
        </authorList>
    </citation>
    <scope>IDENTIFICATION</scope>
</reference>